<feature type="signal peptide" evidence="2">
    <location>
        <begin position="1"/>
        <end position="21"/>
    </location>
</feature>
<feature type="region of interest" description="Disordered" evidence="1">
    <location>
        <begin position="336"/>
        <end position="366"/>
    </location>
</feature>
<accession>A0ABD3D2N0</accession>
<feature type="compositionally biased region" description="Low complexity" evidence="1">
    <location>
        <begin position="163"/>
        <end position="174"/>
    </location>
</feature>
<dbReference type="AlphaFoldDB" id="A0ABD3D2N0"/>
<dbReference type="Proteomes" id="UP001632038">
    <property type="component" value="Unassembled WGS sequence"/>
</dbReference>
<sequence>MSSFWAIIFLTFAFSFNPSESNKHHRKLPSAVVVGTVYCDTCFQQNIPKSTHFIAGATVAVECNDNSKPSFRQEVKTDIHGEFKVNLPFHVSKHLRKIKACSVKLISSNKPYCSIAATATSSNLNLKSRKPGTHIFSAGFFTFKPLNKPTICNQKPIITNINDNNLSPLSNPNDTAAFPPPIQDPPRSDPPTLGHLLPPLPQLPPLPELPRLPPLPKIPLLPPKHKQSGLSDNNNLVNQPDTFPFPPNPLNPPSIFPPNPFQPPPSVLPPVLPSPPPSIFPPVLPSPPPSIFPPLFPSPPSPPFFQLPPIPGLTPMTPPPPPPVLPVIPLPPFPFQPSPGLPGLPSPGFPGVPPAKVSLPSKTGFP</sequence>
<dbReference type="PRINTS" id="PR01218">
    <property type="entry name" value="PSTLEXTENSIN"/>
</dbReference>
<feature type="compositionally biased region" description="Pro residues" evidence="1">
    <location>
        <begin position="198"/>
        <end position="222"/>
    </location>
</feature>
<keyword evidence="4" id="KW-1185">Reference proteome</keyword>
<evidence type="ECO:0000256" key="2">
    <source>
        <dbReference type="SAM" id="SignalP"/>
    </source>
</evidence>
<gene>
    <name evidence="3" type="ORF">CASFOL_018829</name>
</gene>
<evidence type="ECO:0000313" key="4">
    <source>
        <dbReference type="Proteomes" id="UP001632038"/>
    </source>
</evidence>
<feature type="compositionally biased region" description="Pro residues" evidence="1">
    <location>
        <begin position="243"/>
        <end position="268"/>
    </location>
</feature>
<proteinExistence type="predicted"/>
<feature type="compositionally biased region" description="Polar residues" evidence="1">
    <location>
        <begin position="228"/>
        <end position="241"/>
    </location>
</feature>
<keyword evidence="2" id="KW-0732">Signal</keyword>
<dbReference type="InterPro" id="IPR003882">
    <property type="entry name" value="Pistil_extensin"/>
</dbReference>
<comment type="caution">
    <text evidence="3">The sequence shown here is derived from an EMBL/GenBank/DDBJ whole genome shotgun (WGS) entry which is preliminary data.</text>
</comment>
<name>A0ABD3D2N0_9LAMI</name>
<dbReference type="Pfam" id="PF01190">
    <property type="entry name" value="Pollen_Ole_e_1"/>
    <property type="match status" value="1"/>
</dbReference>
<dbReference type="PANTHER" id="PTHR47273:SF4">
    <property type="entry name" value="EXPRESSED PROTEIN"/>
    <property type="match status" value="1"/>
</dbReference>
<dbReference type="EMBL" id="JAVIJP010000026">
    <property type="protein sequence ID" value="KAL3636530.1"/>
    <property type="molecule type" value="Genomic_DNA"/>
</dbReference>
<feature type="region of interest" description="Disordered" evidence="1">
    <location>
        <begin position="163"/>
        <end position="268"/>
    </location>
</feature>
<evidence type="ECO:0000313" key="3">
    <source>
        <dbReference type="EMBL" id="KAL3636530.1"/>
    </source>
</evidence>
<feature type="chain" id="PRO_5044838890" evidence="2">
    <location>
        <begin position="22"/>
        <end position="366"/>
    </location>
</feature>
<feature type="compositionally biased region" description="Pro residues" evidence="1">
    <location>
        <begin position="336"/>
        <end position="353"/>
    </location>
</feature>
<reference evidence="4" key="1">
    <citation type="journal article" date="2024" name="IScience">
        <title>Strigolactones Initiate the Formation of Haustorium-like Structures in Castilleja.</title>
        <authorList>
            <person name="Buerger M."/>
            <person name="Peterson D."/>
            <person name="Chory J."/>
        </authorList>
    </citation>
    <scope>NUCLEOTIDE SEQUENCE [LARGE SCALE GENOMIC DNA]</scope>
</reference>
<evidence type="ECO:0000256" key="1">
    <source>
        <dbReference type="SAM" id="MobiDB-lite"/>
    </source>
</evidence>
<protein>
    <submittedName>
        <fullName evidence="3">Uncharacterized protein</fullName>
    </submittedName>
</protein>
<organism evidence="3 4">
    <name type="scientific">Castilleja foliolosa</name>
    <dbReference type="NCBI Taxonomy" id="1961234"/>
    <lineage>
        <taxon>Eukaryota</taxon>
        <taxon>Viridiplantae</taxon>
        <taxon>Streptophyta</taxon>
        <taxon>Embryophyta</taxon>
        <taxon>Tracheophyta</taxon>
        <taxon>Spermatophyta</taxon>
        <taxon>Magnoliopsida</taxon>
        <taxon>eudicotyledons</taxon>
        <taxon>Gunneridae</taxon>
        <taxon>Pentapetalae</taxon>
        <taxon>asterids</taxon>
        <taxon>lamiids</taxon>
        <taxon>Lamiales</taxon>
        <taxon>Orobanchaceae</taxon>
        <taxon>Pedicularideae</taxon>
        <taxon>Castillejinae</taxon>
        <taxon>Castilleja</taxon>
    </lineage>
</organism>
<dbReference type="PANTHER" id="PTHR47273">
    <property type="entry name" value="EXPRESSED PROTEIN"/>
    <property type="match status" value="1"/>
</dbReference>